<evidence type="ECO:0000256" key="1">
    <source>
        <dbReference type="SAM" id="Phobius"/>
    </source>
</evidence>
<protein>
    <submittedName>
        <fullName evidence="2">Uncharacterized protein</fullName>
    </submittedName>
</protein>
<sequence>MWNLIFELIAYFLIAVCCYRVAKLYGSKFKTALKDMRYFEIKSDRLLYSYKLDYWRYLSASILWEVGTVFILYRFVTKAVALFS</sequence>
<proteinExistence type="predicted"/>
<name>A0A1P8L629_9CAUD</name>
<keyword evidence="3" id="KW-1185">Reference proteome</keyword>
<reference evidence="3" key="1">
    <citation type="submission" date="2016-11" db="EMBL/GenBank/DDBJ databases">
        <authorList>
            <person name="Jaros S."/>
            <person name="Januszkiewicz K."/>
            <person name="Wedrychowicz H."/>
        </authorList>
    </citation>
    <scope>NUCLEOTIDE SEQUENCE [LARGE SCALE GENOMIC DNA]</scope>
</reference>
<keyword evidence="1" id="KW-0472">Membrane</keyword>
<evidence type="ECO:0000313" key="2">
    <source>
        <dbReference type="EMBL" id="APW79714.1"/>
    </source>
</evidence>
<keyword evidence="1" id="KW-0812">Transmembrane</keyword>
<feature type="transmembrane region" description="Helical" evidence="1">
    <location>
        <begin position="54"/>
        <end position="76"/>
    </location>
</feature>
<gene>
    <name evidence="2" type="ORF">PP99_23</name>
</gene>
<evidence type="ECO:0000313" key="3">
    <source>
        <dbReference type="Proteomes" id="UP000221883"/>
    </source>
</evidence>
<accession>A0A1P8L629</accession>
<dbReference type="Proteomes" id="UP000221883">
    <property type="component" value="Segment"/>
</dbReference>
<organism evidence="2 3">
    <name type="scientific">Pectobacterium phage PP99</name>
    <dbReference type="NCBI Taxonomy" id="1932883"/>
    <lineage>
        <taxon>Viruses</taxon>
        <taxon>Duplodnaviria</taxon>
        <taxon>Heunggongvirae</taxon>
        <taxon>Uroviricota</taxon>
        <taxon>Caudoviricetes</taxon>
        <taxon>Autographivirales</taxon>
        <taxon>Gajwadongvirus</taxon>
        <taxon>Gajwadongvirus PP99</taxon>
    </lineage>
</organism>
<keyword evidence="1" id="KW-1133">Transmembrane helix</keyword>
<dbReference type="EMBL" id="KY250034">
    <property type="protein sequence ID" value="APW79714.1"/>
    <property type="molecule type" value="Genomic_DNA"/>
</dbReference>